<evidence type="ECO:0000256" key="3">
    <source>
        <dbReference type="ARBA" id="ARBA00022989"/>
    </source>
</evidence>
<dbReference type="AlphaFoldDB" id="A0A4R6BLP6"/>
<proteinExistence type="predicted"/>
<dbReference type="RefSeq" id="WP_133428631.1">
    <property type="nucleotide sequence ID" value="NZ_BMCC01000002.1"/>
</dbReference>
<feature type="transmembrane region" description="Helical" evidence="6">
    <location>
        <begin position="46"/>
        <end position="71"/>
    </location>
</feature>
<dbReference type="Proteomes" id="UP000295328">
    <property type="component" value="Unassembled WGS sequence"/>
</dbReference>
<evidence type="ECO:0000313" key="8">
    <source>
        <dbReference type="EMBL" id="TDM02542.1"/>
    </source>
</evidence>
<keyword evidence="2 6" id="KW-0812">Transmembrane</keyword>
<protein>
    <submittedName>
        <fullName evidence="8">TM2 domain-containing protein</fullName>
    </submittedName>
</protein>
<dbReference type="Pfam" id="PF05154">
    <property type="entry name" value="TM2"/>
    <property type="match status" value="1"/>
</dbReference>
<keyword evidence="9" id="KW-1185">Reference proteome</keyword>
<dbReference type="EMBL" id="SCWE01000001">
    <property type="protein sequence ID" value="TDM02542.1"/>
    <property type="molecule type" value="Genomic_DNA"/>
</dbReference>
<comment type="subcellular location">
    <subcellularLocation>
        <location evidence="1">Membrane</location>
        <topology evidence="1">Multi-pass membrane protein</topology>
    </subcellularLocation>
</comment>
<feature type="region of interest" description="Disordered" evidence="5">
    <location>
        <begin position="142"/>
        <end position="179"/>
    </location>
</feature>
<organism evidence="8 9">
    <name type="scientific">Macrococcus hajekii</name>
    <dbReference type="NCBI Taxonomy" id="198482"/>
    <lineage>
        <taxon>Bacteria</taxon>
        <taxon>Bacillati</taxon>
        <taxon>Bacillota</taxon>
        <taxon>Bacilli</taxon>
        <taxon>Bacillales</taxon>
        <taxon>Staphylococcaceae</taxon>
        <taxon>Macrococcus</taxon>
    </lineage>
</organism>
<dbReference type="OrthoDB" id="2004788at2"/>
<evidence type="ECO:0000256" key="4">
    <source>
        <dbReference type="ARBA" id="ARBA00023136"/>
    </source>
</evidence>
<evidence type="ECO:0000259" key="7">
    <source>
        <dbReference type="Pfam" id="PF05154"/>
    </source>
</evidence>
<sequence>MNIQEMSFIESKVAAQKKSGPIAYLLWFFLGSLGAHRFYMGKTVSGIVMIAVTLLINWWMFFIPTAIWVIVDAFLIPGWLRENEARVRYNAQNELALYKQTDNTSAPSAVSVNIHHSADKTTHDKTEEVAEPDKVVEKKVFTAGESKEPVQPGLSQIPVQEVVSPVTTNDHEEQKIKEI</sequence>
<accession>A0A4R6BLP6</accession>
<evidence type="ECO:0000313" key="9">
    <source>
        <dbReference type="Proteomes" id="UP000295328"/>
    </source>
</evidence>
<dbReference type="InterPro" id="IPR050932">
    <property type="entry name" value="TM2D1-3-like"/>
</dbReference>
<keyword evidence="4 6" id="KW-0472">Membrane</keyword>
<name>A0A4R6BLP6_9STAP</name>
<evidence type="ECO:0000256" key="1">
    <source>
        <dbReference type="ARBA" id="ARBA00004141"/>
    </source>
</evidence>
<evidence type="ECO:0000256" key="5">
    <source>
        <dbReference type="SAM" id="MobiDB-lite"/>
    </source>
</evidence>
<dbReference type="PANTHER" id="PTHR21016">
    <property type="entry name" value="BETA-AMYLOID BINDING PROTEIN-RELATED"/>
    <property type="match status" value="1"/>
</dbReference>
<evidence type="ECO:0000256" key="2">
    <source>
        <dbReference type="ARBA" id="ARBA00022692"/>
    </source>
</evidence>
<keyword evidence="3 6" id="KW-1133">Transmembrane helix</keyword>
<reference evidence="8 9" key="1">
    <citation type="submission" date="2019-01" db="EMBL/GenBank/DDBJ databases">
        <title>Draft genome sequences of the type strains of six Macrococcus species.</title>
        <authorList>
            <person name="Mazhar S."/>
            <person name="Altermann E."/>
            <person name="Hill C."/>
            <person name="Mcauliffe O."/>
        </authorList>
    </citation>
    <scope>NUCLEOTIDE SEQUENCE [LARGE SCALE GENOMIC DNA]</scope>
    <source>
        <strain evidence="8 9">CCM4809</strain>
    </source>
</reference>
<dbReference type="GO" id="GO:0016020">
    <property type="term" value="C:membrane"/>
    <property type="evidence" value="ECO:0007669"/>
    <property type="project" value="UniProtKB-SubCell"/>
</dbReference>
<feature type="transmembrane region" description="Helical" evidence="6">
    <location>
        <begin position="21"/>
        <end position="40"/>
    </location>
</feature>
<feature type="compositionally biased region" description="Basic and acidic residues" evidence="5">
    <location>
        <begin position="169"/>
        <end position="179"/>
    </location>
</feature>
<comment type="caution">
    <text evidence="8">The sequence shown here is derived from an EMBL/GenBank/DDBJ whole genome shotgun (WGS) entry which is preliminary data.</text>
</comment>
<gene>
    <name evidence="8" type="ORF">ERX37_00145</name>
</gene>
<dbReference type="InterPro" id="IPR007829">
    <property type="entry name" value="TM2"/>
</dbReference>
<evidence type="ECO:0000256" key="6">
    <source>
        <dbReference type="SAM" id="Phobius"/>
    </source>
</evidence>
<feature type="domain" description="TM2" evidence="7">
    <location>
        <begin position="17"/>
        <end position="73"/>
    </location>
</feature>
<dbReference type="PANTHER" id="PTHR21016:SF25">
    <property type="entry name" value="TM2 DOMAIN-CONTAINING PROTEIN DDB_G0277895-RELATED"/>
    <property type="match status" value="1"/>
</dbReference>